<evidence type="ECO:0000313" key="2">
    <source>
        <dbReference type="Proteomes" id="UP000017429"/>
    </source>
</evidence>
<dbReference type="Gene3D" id="3.40.50.1820">
    <property type="entry name" value="alpha/beta hydrolase"/>
    <property type="match status" value="1"/>
</dbReference>
<dbReference type="RefSeq" id="WP_023274886.1">
    <property type="nucleotide sequence ID" value="NZ_CP097562.1"/>
</dbReference>
<dbReference type="PANTHER" id="PTHR35602:SF3">
    <property type="entry name" value="ESTERASE YQIA"/>
    <property type="match status" value="1"/>
</dbReference>
<reference evidence="1" key="2">
    <citation type="submission" date="2022-05" db="EMBL/GenBank/DDBJ databases">
        <authorList>
            <person name="Proctor A.L."/>
            <person name="Phillips G.J."/>
            <person name="Wannemuehler M.J."/>
        </authorList>
    </citation>
    <scope>NUCLEOTIDE SEQUENCE</scope>
    <source>
        <strain evidence="1">ASF457</strain>
    </source>
</reference>
<dbReference type="InterPro" id="IPR029058">
    <property type="entry name" value="AB_hydrolase_fold"/>
</dbReference>
<reference evidence="1" key="1">
    <citation type="journal article" date="2014" name="Genome Announc.">
        <title>Draft genome sequences of the altered schaedler flora, a defined bacterial community from gnotobiotic mice.</title>
        <authorList>
            <person name="Wannemuehler M.J."/>
            <person name="Overstreet A.M."/>
            <person name="Ward D.V."/>
            <person name="Phillips G.J."/>
        </authorList>
    </citation>
    <scope>NUCLEOTIDE SEQUENCE</scope>
    <source>
        <strain evidence="1">ASF457</strain>
    </source>
</reference>
<dbReference type="Proteomes" id="UP000017429">
    <property type="component" value="Chromosome"/>
</dbReference>
<gene>
    <name evidence="1" type="ORF">N508_000574</name>
</gene>
<keyword evidence="2" id="KW-1185">Reference proteome</keyword>
<dbReference type="InterPro" id="IPR008886">
    <property type="entry name" value="UPF0227/Esterase_YqiA"/>
</dbReference>
<protein>
    <submittedName>
        <fullName evidence="1">Uncharacterized protein</fullName>
    </submittedName>
</protein>
<dbReference type="eggNOG" id="COG3150">
    <property type="taxonomic scope" value="Bacteria"/>
</dbReference>
<reference evidence="1" key="3">
    <citation type="submission" date="2022-06" db="EMBL/GenBank/DDBJ databases">
        <title>Resources to Facilitate Use of the Altered Schaedler Flora (ASF) Mouse Model to Study Microbiome Function.</title>
        <authorList>
            <person name="Proctor A."/>
            <person name="Parvinroo S."/>
            <person name="Richie T."/>
            <person name="Jia X."/>
            <person name="Lee S.T.M."/>
            <person name="Karp P.D."/>
            <person name="Paley S."/>
            <person name="Kostic A.D."/>
            <person name="Pierre J.F."/>
            <person name="Wannemuehler M.J."/>
            <person name="Phillips G.J."/>
        </authorList>
    </citation>
    <scope>NUCLEOTIDE SEQUENCE</scope>
    <source>
        <strain evidence="1">ASF457</strain>
    </source>
</reference>
<dbReference type="AlphaFoldDB" id="V2QH60"/>
<accession>V2QH60</accession>
<dbReference type="EMBL" id="CP097562">
    <property type="protein sequence ID" value="USF23511.1"/>
    <property type="molecule type" value="Genomic_DNA"/>
</dbReference>
<proteinExistence type="predicted"/>
<organism evidence="1 2">
    <name type="scientific">Mucispirillum schaedleri ASF457</name>
    <dbReference type="NCBI Taxonomy" id="1379858"/>
    <lineage>
        <taxon>Bacteria</taxon>
        <taxon>Pseudomonadati</taxon>
        <taxon>Deferribacterota</taxon>
        <taxon>Deferribacteres</taxon>
        <taxon>Deferribacterales</taxon>
        <taxon>Mucispirillaceae</taxon>
        <taxon>Mucispirillum</taxon>
    </lineage>
</organism>
<dbReference type="Pfam" id="PF05728">
    <property type="entry name" value="UPF0227"/>
    <property type="match status" value="1"/>
</dbReference>
<dbReference type="ESTHER" id="9bact-v2qh60">
    <property type="family name" value="abh_upf00227"/>
</dbReference>
<sequence length="182" mass="20313">MKYYYFHGYGSSPSACKAEAMREILGAENISAPDFNVSAEEVSDLFDKLIDEIKNSNDEVCIAGSSLGGLFALYVATKAGCKAILLNPALMPMVIVPKVTEKVPVSTVIIAQKLSLYAYEYYNKDNISVWVTDDPLINHNALTKPYFYKGVKEYIEFDTDTASGHEFTGFKNVFEKYIKNNK</sequence>
<dbReference type="PANTHER" id="PTHR35602">
    <property type="entry name" value="ESTERASE YQIA-RELATED"/>
    <property type="match status" value="1"/>
</dbReference>
<dbReference type="KEGG" id="msch:N508_000574"/>
<dbReference type="SUPFAM" id="SSF53474">
    <property type="entry name" value="alpha/beta-Hydrolases"/>
    <property type="match status" value="1"/>
</dbReference>
<name>V2QH60_9BACT</name>
<evidence type="ECO:0000313" key="1">
    <source>
        <dbReference type="EMBL" id="USF23511.1"/>
    </source>
</evidence>